<feature type="compositionally biased region" description="Polar residues" evidence="1">
    <location>
        <begin position="188"/>
        <end position="202"/>
    </location>
</feature>
<dbReference type="Proteomes" id="UP000296049">
    <property type="component" value="Unassembled WGS sequence"/>
</dbReference>
<organism evidence="2 3">
    <name type="scientific">Anas platyrhynchos</name>
    <name type="common">Mallard</name>
    <name type="synonym">Anas boschas</name>
    <dbReference type="NCBI Taxonomy" id="8839"/>
    <lineage>
        <taxon>Eukaryota</taxon>
        <taxon>Metazoa</taxon>
        <taxon>Chordata</taxon>
        <taxon>Craniata</taxon>
        <taxon>Vertebrata</taxon>
        <taxon>Euteleostomi</taxon>
        <taxon>Archelosauria</taxon>
        <taxon>Archosauria</taxon>
        <taxon>Dinosauria</taxon>
        <taxon>Saurischia</taxon>
        <taxon>Theropoda</taxon>
        <taxon>Coelurosauria</taxon>
        <taxon>Aves</taxon>
        <taxon>Neognathae</taxon>
        <taxon>Galloanserae</taxon>
        <taxon>Anseriformes</taxon>
        <taxon>Anatidae</taxon>
        <taxon>Anatinae</taxon>
        <taxon>Anas</taxon>
    </lineage>
</organism>
<feature type="region of interest" description="Disordered" evidence="1">
    <location>
        <begin position="163"/>
        <end position="212"/>
    </location>
</feature>
<accession>R0LYQ9</accession>
<gene>
    <name evidence="2" type="ORF">Anapl_08144</name>
</gene>
<proteinExistence type="predicted"/>
<feature type="compositionally biased region" description="Polar residues" evidence="1">
    <location>
        <begin position="99"/>
        <end position="108"/>
    </location>
</feature>
<evidence type="ECO:0000256" key="1">
    <source>
        <dbReference type="SAM" id="MobiDB-lite"/>
    </source>
</evidence>
<dbReference type="EMBL" id="KB742571">
    <property type="protein sequence ID" value="EOB06955.1"/>
    <property type="molecule type" value="Genomic_DNA"/>
</dbReference>
<evidence type="ECO:0000313" key="3">
    <source>
        <dbReference type="Proteomes" id="UP000296049"/>
    </source>
</evidence>
<protein>
    <submittedName>
        <fullName evidence="2">Uncharacterized protein</fullName>
    </submittedName>
</protein>
<keyword evidence="3" id="KW-1185">Reference proteome</keyword>
<name>R0LYQ9_ANAPL</name>
<reference evidence="3" key="1">
    <citation type="journal article" date="2013" name="Nat. Genet.">
        <title>The duck genome and transcriptome provide insight into an avian influenza virus reservoir species.</title>
        <authorList>
            <person name="Huang Y."/>
            <person name="Li Y."/>
            <person name="Burt D.W."/>
            <person name="Chen H."/>
            <person name="Zhang Y."/>
            <person name="Qian W."/>
            <person name="Kim H."/>
            <person name="Gan S."/>
            <person name="Zhao Y."/>
            <person name="Li J."/>
            <person name="Yi K."/>
            <person name="Feng H."/>
            <person name="Zhu P."/>
            <person name="Li B."/>
            <person name="Liu Q."/>
            <person name="Fairley S."/>
            <person name="Magor K.E."/>
            <person name="Du Z."/>
            <person name="Hu X."/>
            <person name="Goodman L."/>
            <person name="Tafer H."/>
            <person name="Vignal A."/>
            <person name="Lee T."/>
            <person name="Kim K.W."/>
            <person name="Sheng Z."/>
            <person name="An Y."/>
            <person name="Searle S."/>
            <person name="Herrero J."/>
            <person name="Groenen M.A."/>
            <person name="Crooijmans R.P."/>
            <person name="Faraut T."/>
            <person name="Cai Q."/>
            <person name="Webster R.G."/>
            <person name="Aldridge J.R."/>
            <person name="Warren W.C."/>
            <person name="Bartschat S."/>
            <person name="Kehr S."/>
            <person name="Marz M."/>
            <person name="Stadler P.F."/>
            <person name="Smith J."/>
            <person name="Kraus R.H."/>
            <person name="Zhao Y."/>
            <person name="Ren L."/>
            <person name="Fei J."/>
            <person name="Morisson M."/>
            <person name="Kaiser P."/>
            <person name="Griffin D.K."/>
            <person name="Rao M."/>
            <person name="Pitel F."/>
            <person name="Wang J."/>
            <person name="Li N."/>
        </authorList>
    </citation>
    <scope>NUCLEOTIDE SEQUENCE [LARGE SCALE GENOMIC DNA]</scope>
</reference>
<evidence type="ECO:0000313" key="2">
    <source>
        <dbReference type="EMBL" id="EOB06955.1"/>
    </source>
</evidence>
<feature type="region of interest" description="Disordered" evidence="1">
    <location>
        <begin position="85"/>
        <end position="124"/>
    </location>
</feature>
<sequence>MGKDRQCRAQTLIQEVENPTGKEKCSKNTSESLLCNERAWSEQLGKCMVHVRLVYGSHMATKKPPHSSYFSQILKQERAQLPLNVGHPEKIPDCGGGSSNNLPQQSSDGLLDTSEPWKPYTNGKSSAEFSAENLNFDVTQEFHSLWRLVLIQQQELQIQEGYDQSTSAQTPAPLGPCPSHNLEPNKATRVSRSSQTPVNQRQPPEVTKEHSRISQIRAAFRIAQIHHGSEHIFSRVSAENLLQTSPYTVALCPPTTNQAVTYFSDVTHCVTYLTMYNDTEPQHPGFLASADNDIQRRN</sequence>
<dbReference type="AlphaFoldDB" id="R0LYQ9"/>